<organism evidence="1">
    <name type="scientific">Acidithiobacillus ferrivorans</name>
    <dbReference type="NCBI Taxonomy" id="160808"/>
    <lineage>
        <taxon>Bacteria</taxon>
        <taxon>Pseudomonadati</taxon>
        <taxon>Pseudomonadota</taxon>
        <taxon>Acidithiobacillia</taxon>
        <taxon>Acidithiobacillales</taxon>
        <taxon>Acidithiobacillaceae</taxon>
        <taxon>Acidithiobacillus</taxon>
    </lineage>
</organism>
<reference evidence="2 5" key="3">
    <citation type="submission" date="2016-07" db="EMBL/GenBank/DDBJ databases">
        <title>Draft genome of a psychrotolerant acidophile Acidithiobacillus ferrivorans strain YL15.</title>
        <authorList>
            <person name="Peng T."/>
            <person name="Ma L."/>
            <person name="Nan M."/>
            <person name="An N."/>
            <person name="Wang M."/>
            <person name="Qiu G."/>
            <person name="Zeng W."/>
        </authorList>
    </citation>
    <scope>NUCLEOTIDE SEQUENCE [LARGE SCALE GENOMIC DNA]</scope>
    <source>
        <strain evidence="2 5">YL15</strain>
    </source>
</reference>
<reference evidence="1" key="2">
    <citation type="submission" date="2014-07" db="EMBL/GenBank/DDBJ databases">
        <title>Initial genome analysis of the psychrotolerant acidophile Acidithiobacillus ferrivorans CF27: insights into iron and sulfur oxidation pathways and into biofilm formation.</title>
        <authorList>
            <person name="Talla E."/>
            <person name="Hedrich S."/>
            <person name="Mangenot S."/>
            <person name="Ji B."/>
            <person name="Johnson D.B."/>
            <person name="Barbe V."/>
            <person name="Bonnefoy V."/>
        </authorList>
    </citation>
    <scope>NUCLEOTIDE SEQUENCE [LARGE SCALE GENOMIC DNA]</scope>
    <source>
        <strain evidence="1">CF27</strain>
    </source>
</reference>
<evidence type="ECO:0000313" key="7">
    <source>
        <dbReference type="Proteomes" id="UP000595420"/>
    </source>
</evidence>
<dbReference type="EMBL" id="LT841305">
    <property type="protein sequence ID" value="SMH64089.1"/>
    <property type="molecule type" value="Genomic_DNA"/>
</dbReference>
<evidence type="ECO:0000313" key="2">
    <source>
        <dbReference type="EMBL" id="OCB02494.1"/>
    </source>
</evidence>
<dbReference type="EMBL" id="CP059488">
    <property type="protein sequence ID" value="QQD71523.1"/>
    <property type="molecule type" value="Genomic_DNA"/>
</dbReference>
<gene>
    <name evidence="4" type="ORF">AFERRI_10122</name>
    <name evidence="1" type="ORF">AFERRI_40081</name>
    <name evidence="2" type="ORF">BBC27_12665</name>
    <name evidence="3" type="ORF">H2515_08525</name>
</gene>
<reference evidence="4 6" key="4">
    <citation type="submission" date="2017-03" db="EMBL/GenBank/DDBJ databases">
        <authorList>
            <person name="Regsiter A."/>
            <person name="William W."/>
        </authorList>
    </citation>
    <scope>NUCLEOTIDE SEQUENCE [LARGE SCALE GENOMIC DNA]</scope>
    <source>
        <strain evidence="4">PRJEB5721</strain>
    </source>
</reference>
<dbReference type="AlphaFoldDB" id="A0A060UU93"/>
<reference evidence="1" key="1">
    <citation type="submission" date="2014-03" db="EMBL/GenBank/DDBJ databases">
        <authorList>
            <person name="Genoscope - CEA"/>
        </authorList>
    </citation>
    <scope>NUCLEOTIDE SEQUENCE [LARGE SCALE GENOMIC DNA]</scope>
    <source>
        <strain evidence="1">CF27</strain>
    </source>
</reference>
<reference evidence="3 7" key="5">
    <citation type="submission" date="2020-07" db="EMBL/GenBank/DDBJ databases">
        <title>Complete genome sequence analysis of Acidithiobacillus ferrivorans XJFY6S-08 reveals extreme environmental adaptation to alpine acid mine drainage.</title>
        <authorList>
            <person name="Yan L."/>
            <person name="Ni Y."/>
        </authorList>
    </citation>
    <scope>NUCLEOTIDE SEQUENCE [LARGE SCALE GENOMIC DNA]</scope>
    <source>
        <strain evidence="3 7">XJFY6S-08</strain>
    </source>
</reference>
<evidence type="ECO:0000313" key="4">
    <source>
        <dbReference type="EMBL" id="SMH64089.1"/>
    </source>
</evidence>
<evidence type="ECO:0000313" key="6">
    <source>
        <dbReference type="Proteomes" id="UP000193925"/>
    </source>
</evidence>
<dbReference type="EMBL" id="MASQ01000094">
    <property type="protein sequence ID" value="OCB02494.1"/>
    <property type="molecule type" value="Genomic_DNA"/>
</dbReference>
<dbReference type="RefSeq" id="WP_035192455.1">
    <property type="nucleotide sequence ID" value="NZ_CCCS020000034.1"/>
</dbReference>
<proteinExistence type="predicted"/>
<keyword evidence="6" id="KW-1185">Reference proteome</keyword>
<evidence type="ECO:0000313" key="3">
    <source>
        <dbReference type="EMBL" id="QQD71523.1"/>
    </source>
</evidence>
<evidence type="ECO:0000313" key="1">
    <source>
        <dbReference type="EMBL" id="CDQ10129.1"/>
    </source>
</evidence>
<protein>
    <submittedName>
        <fullName evidence="1">Uncharacterized protein</fullName>
    </submittedName>
</protein>
<name>A0A060UU93_9PROT</name>
<evidence type="ECO:0000313" key="5">
    <source>
        <dbReference type="Proteomes" id="UP000093129"/>
    </source>
</evidence>
<sequence>MAIDRQRALARALMLKNEESLDAATIAVAEQLSGKTNLTLGEAVSVLGNDQIAAVAGFLSENLNCQQLEQVCDTDTYDLEQAREWEVTEAQYCLAHEIALIAHMTERKREGLD</sequence>
<dbReference type="Proteomes" id="UP000595420">
    <property type="component" value="Chromosome"/>
</dbReference>
<accession>A0A060UU93</accession>
<dbReference type="Proteomes" id="UP000093129">
    <property type="component" value="Unassembled WGS sequence"/>
</dbReference>
<dbReference type="EMBL" id="CCCS020000034">
    <property type="protein sequence ID" value="CDQ10129.1"/>
    <property type="molecule type" value="Genomic_DNA"/>
</dbReference>
<dbReference type="Proteomes" id="UP000193925">
    <property type="component" value="Chromosome AFERRI"/>
</dbReference>